<name>A0ABS9NDQ0_STAWA</name>
<reference evidence="2 3" key="1">
    <citation type="submission" date="2020-03" db="EMBL/GenBank/DDBJ databases">
        <title>Comparative genetics of Staphylococcus warneri persistents from caprine mastitis.</title>
        <authorList>
            <person name="Franca C.A."/>
            <person name="Rosa D.S."/>
            <person name="Silva A."/>
            <person name="Rodrigues D.L.N."/>
            <person name="Santos R.G."/>
            <person name="Castillo R.E.H."/>
            <person name="Moreira M.A.S."/>
            <person name="Lima M.C."/>
            <person name="Gouveia G.V."/>
            <person name="Gouveia J.J.S."/>
            <person name="Souza R.F.S."/>
            <person name="Bertram B."/>
            <person name="Azevedo V."/>
            <person name="Costa M."/>
        </authorList>
    </citation>
    <scope>NUCLEOTIDE SEQUENCE [LARGE SCALE GENOMIC DNA]</scope>
    <source>
        <strain evidence="2 3">Cap 9.2</strain>
    </source>
</reference>
<gene>
    <name evidence="2" type="ORF">G8J23_01285</name>
</gene>
<proteinExistence type="predicted"/>
<organism evidence="2 3">
    <name type="scientific">Staphylococcus warneri</name>
    <dbReference type="NCBI Taxonomy" id="1292"/>
    <lineage>
        <taxon>Bacteria</taxon>
        <taxon>Bacillati</taxon>
        <taxon>Bacillota</taxon>
        <taxon>Bacilli</taxon>
        <taxon>Bacillales</taxon>
        <taxon>Staphylococcaceae</taxon>
        <taxon>Staphylococcus</taxon>
    </lineage>
</organism>
<evidence type="ECO:0000313" key="3">
    <source>
        <dbReference type="Proteomes" id="UP000814367"/>
    </source>
</evidence>
<dbReference type="RefSeq" id="WP_002467360.1">
    <property type="nucleotide sequence ID" value="NZ_CABMFV010000005.1"/>
</dbReference>
<keyword evidence="3" id="KW-1185">Reference proteome</keyword>
<evidence type="ECO:0000256" key="1">
    <source>
        <dbReference type="SAM" id="MobiDB-lite"/>
    </source>
</evidence>
<feature type="region of interest" description="Disordered" evidence="1">
    <location>
        <begin position="27"/>
        <end position="52"/>
    </location>
</feature>
<evidence type="ECO:0000313" key="2">
    <source>
        <dbReference type="EMBL" id="MCG6224648.1"/>
    </source>
</evidence>
<dbReference type="Proteomes" id="UP000814367">
    <property type="component" value="Unassembled WGS sequence"/>
</dbReference>
<dbReference type="EMBL" id="JAANHJ010000001">
    <property type="protein sequence ID" value="MCG6224648.1"/>
    <property type="molecule type" value="Genomic_DNA"/>
</dbReference>
<sequence length="52" mass="6045">MIFVMLSPLFIIGFIALSIYEEKRRKKNEAAKKASNDTQTDENQVEHQDKSM</sequence>
<accession>A0ABS9NDQ0</accession>
<comment type="caution">
    <text evidence="2">The sequence shown here is derived from an EMBL/GenBank/DDBJ whole genome shotgun (WGS) entry which is preliminary data.</text>
</comment>
<protein>
    <submittedName>
        <fullName evidence="2">Uncharacterized protein</fullName>
    </submittedName>
</protein>